<keyword evidence="11" id="KW-0325">Glycoprotein</keyword>
<evidence type="ECO:0000256" key="1">
    <source>
        <dbReference type="ARBA" id="ARBA00001003"/>
    </source>
</evidence>
<keyword evidence="8 17" id="KW-1133">Transmembrane helix</keyword>
<feature type="region of interest" description="Disordered" evidence="16">
    <location>
        <begin position="440"/>
        <end position="470"/>
    </location>
</feature>
<keyword evidence="4" id="KW-0121">Carboxypeptidase</keyword>
<dbReference type="EC" id="3.4.16.6" evidence="12"/>
<dbReference type="Pfam" id="PF00450">
    <property type="entry name" value="Peptidase_S10"/>
    <property type="match status" value="1"/>
</dbReference>
<feature type="compositionally biased region" description="Basic and acidic residues" evidence="16">
    <location>
        <begin position="575"/>
        <end position="585"/>
    </location>
</feature>
<protein>
    <recommendedName>
        <fullName evidence="14">Pheromone-processing carboxypeptidase KEX1</fullName>
        <ecNumber evidence="12">3.4.16.6</ecNumber>
    </recommendedName>
    <alternativeName>
        <fullName evidence="15">Carboxypeptidase D</fullName>
    </alternativeName>
    <alternativeName>
        <fullName evidence="13">Pheromone-processing carboxypeptidase kex1</fullName>
    </alternativeName>
</protein>
<dbReference type="EMBL" id="JAEPQZ010000004">
    <property type="protein sequence ID" value="KAG2182332.1"/>
    <property type="molecule type" value="Genomic_DNA"/>
</dbReference>
<comment type="catalytic activity">
    <reaction evidence="1">
        <text>Preferential release of a C-terminal arginine or lysine residue.</text>
        <dbReference type="EC" id="3.4.16.6"/>
    </reaction>
</comment>
<dbReference type="Proteomes" id="UP000654370">
    <property type="component" value="Unassembled WGS sequence"/>
</dbReference>
<sequence length="599" mass="67101">MLVSKRTLQRVTCCLLKDYYRHIEVSPEHNANIFFWLLNSQNVKSSNKLIIWLNGGPGCSSMDGMFLENGPYRVNPDLSVNISSGGWQDHANIVFVDQPVGTGFSFADTDSYVKNMTEVGTSFTKFLDLFFEIFPDRAANELYVAGESFAGTYIPYIAHQMLRENEEAGKTKYDLKGLVIGNGWISPRHQYEASFDFAVSRKLLSGSYKNIASQHLDMCRKAIASEELISIYICEQLLTDAIDSSTHIVNRKDNQMLCVNQYDIRMKDEPSPDCGMTWPHELTQVQKYLQDKEVVKAIHASKQMLGWTECSGGVHRALSGDKSVASFYLMPEILEKVPILLFSGEYDLICNSLGTEYLIGNLTWGGSIGFEHNEKFEWHIGDNLAGYYTEERNLTYVLVKDASHMVPYDKPTEMLDMINRFIGVNDGTVNGLHSWIGEKEVTGTPAADPEPKPTTGAGDASDNEGTSEEVEDPWSEYYNWGTSLLVVVILFACVAGFCWYRSSRAGNARLRGRPDFISKLIGKTGLGGRGKGLKLGQDRSDVNELDELVVETPTLFAAEDYSDDDDSNHGRYGRSSREGTRDHLLPNRSNFSIDDDEDD</sequence>
<feature type="compositionally biased region" description="Acidic residues" evidence="16">
    <location>
        <begin position="461"/>
        <end position="470"/>
    </location>
</feature>
<evidence type="ECO:0000256" key="17">
    <source>
        <dbReference type="SAM" id="Phobius"/>
    </source>
</evidence>
<evidence type="ECO:0000313" key="19">
    <source>
        <dbReference type="Proteomes" id="UP000654370"/>
    </source>
</evidence>
<comment type="subcellular location">
    <subcellularLocation>
        <location evidence="2">Golgi apparatus</location>
        <location evidence="2">trans-Golgi network membrane</location>
        <topology evidence="2">Single-pass type I membrane protein</topology>
    </subcellularLocation>
</comment>
<evidence type="ECO:0000256" key="14">
    <source>
        <dbReference type="ARBA" id="ARBA00040628"/>
    </source>
</evidence>
<evidence type="ECO:0000256" key="11">
    <source>
        <dbReference type="ARBA" id="ARBA00023180"/>
    </source>
</evidence>
<dbReference type="SUPFAM" id="SSF53474">
    <property type="entry name" value="alpha/beta-Hydrolases"/>
    <property type="match status" value="1"/>
</dbReference>
<evidence type="ECO:0000256" key="7">
    <source>
        <dbReference type="ARBA" id="ARBA00022729"/>
    </source>
</evidence>
<evidence type="ECO:0000256" key="15">
    <source>
        <dbReference type="ARBA" id="ARBA00042717"/>
    </source>
</evidence>
<keyword evidence="4" id="KW-0645">Protease</keyword>
<evidence type="ECO:0000256" key="9">
    <source>
        <dbReference type="ARBA" id="ARBA00023034"/>
    </source>
</evidence>
<dbReference type="InterPro" id="IPR029058">
    <property type="entry name" value="AB_hydrolase_fold"/>
</dbReference>
<evidence type="ECO:0000256" key="8">
    <source>
        <dbReference type="ARBA" id="ARBA00022989"/>
    </source>
</evidence>
<dbReference type="Gene3D" id="3.40.50.1820">
    <property type="entry name" value="alpha/beta hydrolase"/>
    <property type="match status" value="1"/>
</dbReference>
<evidence type="ECO:0000256" key="12">
    <source>
        <dbReference type="ARBA" id="ARBA00038895"/>
    </source>
</evidence>
<dbReference type="PROSITE" id="PS00560">
    <property type="entry name" value="CARBOXYPEPT_SER_HIS"/>
    <property type="match status" value="1"/>
</dbReference>
<keyword evidence="4" id="KW-0378">Hydrolase</keyword>
<dbReference type="OrthoDB" id="443318at2759"/>
<evidence type="ECO:0000256" key="5">
    <source>
        <dbReference type="ARBA" id="ARBA00022692"/>
    </source>
</evidence>
<accession>A0A8H7UHW7</accession>
<comment type="caution">
    <text evidence="18">The sequence shown here is derived from an EMBL/GenBank/DDBJ whole genome shotgun (WGS) entry which is preliminary data.</text>
</comment>
<evidence type="ECO:0000313" key="18">
    <source>
        <dbReference type="EMBL" id="KAG2182332.1"/>
    </source>
</evidence>
<evidence type="ECO:0000256" key="16">
    <source>
        <dbReference type="SAM" id="MobiDB-lite"/>
    </source>
</evidence>
<dbReference type="PANTHER" id="PTHR11802:SF190">
    <property type="entry name" value="PHEROMONE-PROCESSING CARBOXYPEPTIDASE KEX1"/>
    <property type="match status" value="1"/>
</dbReference>
<organism evidence="18 19">
    <name type="scientific">Mortierella isabellina</name>
    <name type="common">Filamentous fungus</name>
    <name type="synonym">Umbelopsis isabellina</name>
    <dbReference type="NCBI Taxonomy" id="91625"/>
    <lineage>
        <taxon>Eukaryota</taxon>
        <taxon>Fungi</taxon>
        <taxon>Fungi incertae sedis</taxon>
        <taxon>Mucoromycota</taxon>
        <taxon>Mucoromycotina</taxon>
        <taxon>Umbelopsidomycetes</taxon>
        <taxon>Umbelopsidales</taxon>
        <taxon>Umbelopsidaceae</taxon>
        <taxon>Umbelopsis</taxon>
    </lineage>
</organism>
<keyword evidence="6" id="KW-0053">Apoptosis</keyword>
<feature type="region of interest" description="Disordered" evidence="16">
    <location>
        <begin position="559"/>
        <end position="599"/>
    </location>
</feature>
<feature type="transmembrane region" description="Helical" evidence="17">
    <location>
        <begin position="477"/>
        <end position="500"/>
    </location>
</feature>
<gene>
    <name evidence="18" type="ORF">INT43_007262</name>
</gene>
<keyword evidence="19" id="KW-1185">Reference proteome</keyword>
<evidence type="ECO:0000256" key="3">
    <source>
        <dbReference type="ARBA" id="ARBA00009431"/>
    </source>
</evidence>
<dbReference type="InterPro" id="IPR001563">
    <property type="entry name" value="Peptidase_S10"/>
</dbReference>
<dbReference type="GO" id="GO:0006915">
    <property type="term" value="P:apoptotic process"/>
    <property type="evidence" value="ECO:0007669"/>
    <property type="project" value="UniProtKB-KW"/>
</dbReference>
<evidence type="ECO:0000256" key="10">
    <source>
        <dbReference type="ARBA" id="ARBA00023136"/>
    </source>
</evidence>
<evidence type="ECO:0000256" key="6">
    <source>
        <dbReference type="ARBA" id="ARBA00022703"/>
    </source>
</evidence>
<keyword evidence="5 17" id="KW-0812">Transmembrane</keyword>
<dbReference type="PRINTS" id="PR00724">
    <property type="entry name" value="CRBOXYPTASEC"/>
</dbReference>
<keyword evidence="10 17" id="KW-0472">Membrane</keyword>
<dbReference type="AlphaFoldDB" id="A0A8H7UHW7"/>
<dbReference type="InterPro" id="IPR033124">
    <property type="entry name" value="Ser_caboxypep_his_AS"/>
</dbReference>
<dbReference type="GO" id="GO:0004185">
    <property type="term" value="F:serine-type carboxypeptidase activity"/>
    <property type="evidence" value="ECO:0007669"/>
    <property type="project" value="UniProtKB-EC"/>
</dbReference>
<name>A0A8H7UHW7_MORIS</name>
<proteinExistence type="inferred from homology"/>
<keyword evidence="7" id="KW-0732">Signal</keyword>
<evidence type="ECO:0000256" key="4">
    <source>
        <dbReference type="ARBA" id="ARBA00022645"/>
    </source>
</evidence>
<dbReference type="PANTHER" id="PTHR11802">
    <property type="entry name" value="SERINE PROTEASE FAMILY S10 SERINE CARBOXYPEPTIDASE"/>
    <property type="match status" value="1"/>
</dbReference>
<keyword evidence="9" id="KW-0333">Golgi apparatus</keyword>
<evidence type="ECO:0000256" key="13">
    <source>
        <dbReference type="ARBA" id="ARBA00040403"/>
    </source>
</evidence>
<comment type="similarity">
    <text evidence="3">Belongs to the peptidase S10 family.</text>
</comment>
<dbReference type="GO" id="GO:0005794">
    <property type="term" value="C:Golgi apparatus"/>
    <property type="evidence" value="ECO:0007669"/>
    <property type="project" value="UniProtKB-SubCell"/>
</dbReference>
<reference evidence="18" key="1">
    <citation type="submission" date="2020-12" db="EMBL/GenBank/DDBJ databases">
        <title>Metabolic potential, ecology and presence of endohyphal bacteria is reflected in genomic diversity of Mucoromycotina.</title>
        <authorList>
            <person name="Muszewska A."/>
            <person name="Okrasinska A."/>
            <person name="Steczkiewicz K."/>
            <person name="Drgas O."/>
            <person name="Orlowska M."/>
            <person name="Perlinska-Lenart U."/>
            <person name="Aleksandrzak-Piekarczyk T."/>
            <person name="Szatraj K."/>
            <person name="Zielenkiewicz U."/>
            <person name="Pilsyk S."/>
            <person name="Malc E."/>
            <person name="Mieczkowski P."/>
            <person name="Kruszewska J.S."/>
            <person name="Biernat P."/>
            <person name="Pawlowska J."/>
        </authorList>
    </citation>
    <scope>NUCLEOTIDE SEQUENCE</scope>
    <source>
        <strain evidence="18">WA0000067209</strain>
    </source>
</reference>
<dbReference type="GO" id="GO:0006508">
    <property type="term" value="P:proteolysis"/>
    <property type="evidence" value="ECO:0007669"/>
    <property type="project" value="InterPro"/>
</dbReference>
<evidence type="ECO:0000256" key="2">
    <source>
        <dbReference type="ARBA" id="ARBA00004393"/>
    </source>
</evidence>